<protein>
    <submittedName>
        <fullName evidence="3">Adenylylsulfate kinase</fullName>
        <ecNumber evidence="3">2.7.1.25</ecNumber>
    </submittedName>
</protein>
<dbReference type="GO" id="GO:0010134">
    <property type="term" value="P:sulfate assimilation via adenylyl sulfate reduction"/>
    <property type="evidence" value="ECO:0007669"/>
    <property type="project" value="TreeGrafter"/>
</dbReference>
<evidence type="ECO:0000313" key="4">
    <source>
        <dbReference type="Proteomes" id="UP000005233"/>
    </source>
</evidence>
<feature type="domain" description="APS kinase" evidence="2">
    <location>
        <begin position="3"/>
        <end position="152"/>
    </location>
</feature>
<dbReference type="STRING" id="1041930.Mtc_1046"/>
<proteinExistence type="predicted"/>
<dbReference type="GO" id="GO:0004020">
    <property type="term" value="F:adenylylsulfate kinase activity"/>
    <property type="evidence" value="ECO:0007669"/>
    <property type="project" value="UniProtKB-EC"/>
</dbReference>
<gene>
    <name evidence="3" type="primary">cysC</name>
    <name evidence="3" type="ordered locus">Mtc_1046</name>
</gene>
<sequence length="183" mass="19745">MAWAVWVTGLPGSGKTTITGAIVDVLKAKGVHVRVLNVDEVRKVLTPRPTYSEEERAFVYKAMAYMAKLLVEEGVNVIIDATGNLREYRDVARGLISNFDEIYVSCPLDVAMSREAARKGGGAPKGIYRKGMTGQSVTVPGLNVPYEPPIHPLATLESDKLSPEEAGAIAANRILEKYGEADG</sequence>
<evidence type="ECO:0000259" key="2">
    <source>
        <dbReference type="Pfam" id="PF01583"/>
    </source>
</evidence>
<dbReference type="RefSeq" id="WP_014405640.1">
    <property type="nucleotide sequence ID" value="NC_017034.1"/>
</dbReference>
<dbReference type="InterPro" id="IPR050512">
    <property type="entry name" value="Sulf_AdTrans/APS_kinase"/>
</dbReference>
<dbReference type="GO" id="GO:0005737">
    <property type="term" value="C:cytoplasm"/>
    <property type="evidence" value="ECO:0007669"/>
    <property type="project" value="TreeGrafter"/>
</dbReference>
<dbReference type="PANTHER" id="PTHR42700:SF1">
    <property type="entry name" value="SULFATE ADENYLYLTRANSFERASE"/>
    <property type="match status" value="1"/>
</dbReference>
<dbReference type="eggNOG" id="arCOG01040">
    <property type="taxonomic scope" value="Archaea"/>
</dbReference>
<dbReference type="Gene3D" id="3.40.50.300">
    <property type="entry name" value="P-loop containing nucleotide triphosphate hydrolases"/>
    <property type="match status" value="1"/>
</dbReference>
<reference evidence="3 4" key="1">
    <citation type="journal article" date="2012" name="J. Bacteriol.">
        <title>Complete genome sequence of a thermophilic methanogen, Methanocella conradii HZ254, isolated from Chinese rice field soil.</title>
        <authorList>
            <person name="Lu Z."/>
            <person name="Lu Y."/>
        </authorList>
    </citation>
    <scope>NUCLEOTIDE SEQUENCE [LARGE SCALE GENOMIC DNA]</scope>
    <source>
        <strain evidence="4">DSM 24694 / JCM 17849 / CGMCC 1.5162 / HZ254</strain>
    </source>
</reference>
<name>H8I6X2_METCZ</name>
<dbReference type="SUPFAM" id="SSF52540">
    <property type="entry name" value="P-loop containing nucleoside triphosphate hydrolases"/>
    <property type="match status" value="1"/>
</dbReference>
<dbReference type="KEGG" id="mez:Mtc_1046"/>
<dbReference type="HOGENOM" id="CLU_046932_2_3_2"/>
<dbReference type="EC" id="2.7.1.25" evidence="3"/>
<dbReference type="PANTHER" id="PTHR42700">
    <property type="entry name" value="SULFATE ADENYLYLTRANSFERASE"/>
    <property type="match status" value="1"/>
</dbReference>
<keyword evidence="1 3" id="KW-0808">Transferase</keyword>
<dbReference type="GeneID" id="11971171"/>
<keyword evidence="3" id="KW-0418">Kinase</keyword>
<organism evidence="3 4">
    <name type="scientific">Methanocella conradii (strain DSM 24694 / JCM 17849 / CGMCC 1.5162 / HZ254)</name>
    <dbReference type="NCBI Taxonomy" id="1041930"/>
    <lineage>
        <taxon>Archaea</taxon>
        <taxon>Methanobacteriati</taxon>
        <taxon>Methanobacteriota</taxon>
        <taxon>Stenosarchaea group</taxon>
        <taxon>Methanomicrobia</taxon>
        <taxon>Methanocellales</taxon>
        <taxon>Methanocellaceae</taxon>
        <taxon>Methanocella</taxon>
    </lineage>
</organism>
<dbReference type="InterPro" id="IPR027417">
    <property type="entry name" value="P-loop_NTPase"/>
</dbReference>
<dbReference type="EMBL" id="CP003243">
    <property type="protein sequence ID" value="AFC99802.1"/>
    <property type="molecule type" value="Genomic_DNA"/>
</dbReference>
<evidence type="ECO:0000313" key="3">
    <source>
        <dbReference type="EMBL" id="AFC99802.1"/>
    </source>
</evidence>
<keyword evidence="4" id="KW-1185">Reference proteome</keyword>
<dbReference type="AlphaFoldDB" id="H8I6X2"/>
<evidence type="ECO:0000256" key="1">
    <source>
        <dbReference type="ARBA" id="ARBA00022679"/>
    </source>
</evidence>
<dbReference type="InterPro" id="IPR059117">
    <property type="entry name" value="APS_kinase_dom"/>
</dbReference>
<dbReference type="GO" id="GO:0019379">
    <property type="term" value="P:sulfate assimilation, phosphoadenylyl sulfate reduction by phosphoadenylyl-sulfate reductase (thioredoxin)"/>
    <property type="evidence" value="ECO:0007669"/>
    <property type="project" value="TreeGrafter"/>
</dbReference>
<accession>H8I6X2</accession>
<dbReference type="Pfam" id="PF01583">
    <property type="entry name" value="APS_kinase"/>
    <property type="match status" value="1"/>
</dbReference>
<dbReference type="Proteomes" id="UP000005233">
    <property type="component" value="Chromosome"/>
</dbReference>
<dbReference type="OrthoDB" id="28808at2157"/>
<dbReference type="GO" id="GO:0004781">
    <property type="term" value="F:sulfate adenylyltransferase (ATP) activity"/>
    <property type="evidence" value="ECO:0007669"/>
    <property type="project" value="TreeGrafter"/>
</dbReference>